<evidence type="ECO:0000256" key="1">
    <source>
        <dbReference type="SAM" id="Phobius"/>
    </source>
</evidence>
<protein>
    <submittedName>
        <fullName evidence="2">Uncharacterized protein</fullName>
    </submittedName>
</protein>
<keyword evidence="1" id="KW-0472">Membrane</keyword>
<dbReference type="EMBL" id="GDHC01019185">
    <property type="protein sequence ID" value="JAP99443.1"/>
    <property type="molecule type" value="Transcribed_RNA"/>
</dbReference>
<reference evidence="2" key="1">
    <citation type="journal article" date="2016" name="Gigascience">
        <title>De novo construction of an expanded transcriptome assembly for the western tarnished plant bug, Lygus hesperus.</title>
        <authorList>
            <person name="Tassone E.E."/>
            <person name="Geib S.M."/>
            <person name="Hall B."/>
            <person name="Fabrick J.A."/>
            <person name="Brent C.S."/>
            <person name="Hull J.J."/>
        </authorList>
    </citation>
    <scope>NUCLEOTIDE SEQUENCE</scope>
</reference>
<keyword evidence="1" id="KW-0812">Transmembrane</keyword>
<proteinExistence type="predicted"/>
<feature type="transmembrane region" description="Helical" evidence="1">
    <location>
        <begin position="72"/>
        <end position="92"/>
    </location>
</feature>
<sequence>MLYTVLTCVLQRLGITTMFALVLFLVCNLGLPPEEGAPLFELSVIVAVTSFACYFVVLLVCSVTHSLQTNSFVLFTVYVLNLMSAGLVLNLTTLPKVLQLLSFGSILRLSYESCILTQFTNRLFGCDVMNHNSDNNTSSYTEEDSPMTCYTGDEYAAFLGF</sequence>
<evidence type="ECO:0000313" key="2">
    <source>
        <dbReference type="EMBL" id="JAP99443.1"/>
    </source>
</evidence>
<feature type="transmembrane region" description="Helical" evidence="1">
    <location>
        <begin position="37"/>
        <end position="60"/>
    </location>
</feature>
<feature type="transmembrane region" description="Helical" evidence="1">
    <location>
        <begin position="12"/>
        <end position="31"/>
    </location>
</feature>
<keyword evidence="1" id="KW-1133">Transmembrane helix</keyword>
<accession>A0A146KSH2</accession>
<dbReference type="AlphaFoldDB" id="A0A146KSH2"/>
<name>A0A146KSH2_LYGHE</name>
<gene>
    <name evidence="2" type="ORF">g.16656</name>
</gene>
<organism evidence="2">
    <name type="scientific">Lygus hesperus</name>
    <name type="common">Western plant bug</name>
    <dbReference type="NCBI Taxonomy" id="30085"/>
    <lineage>
        <taxon>Eukaryota</taxon>
        <taxon>Metazoa</taxon>
        <taxon>Ecdysozoa</taxon>
        <taxon>Arthropoda</taxon>
        <taxon>Hexapoda</taxon>
        <taxon>Insecta</taxon>
        <taxon>Pterygota</taxon>
        <taxon>Neoptera</taxon>
        <taxon>Paraneoptera</taxon>
        <taxon>Hemiptera</taxon>
        <taxon>Heteroptera</taxon>
        <taxon>Panheteroptera</taxon>
        <taxon>Cimicomorpha</taxon>
        <taxon>Miridae</taxon>
        <taxon>Mirini</taxon>
        <taxon>Lygus</taxon>
    </lineage>
</organism>